<dbReference type="InterPro" id="IPR056884">
    <property type="entry name" value="NPHP3-like_N"/>
</dbReference>
<reference evidence="3" key="1">
    <citation type="submission" date="2021-01" db="EMBL/GenBank/DDBJ databases">
        <authorList>
            <person name="Corre E."/>
            <person name="Pelletier E."/>
            <person name="Niang G."/>
            <person name="Scheremetjew M."/>
            <person name="Finn R."/>
            <person name="Kale V."/>
            <person name="Holt S."/>
            <person name="Cochrane G."/>
            <person name="Meng A."/>
            <person name="Brown T."/>
            <person name="Cohen L."/>
        </authorList>
    </citation>
    <scope>NUCLEOTIDE SEQUENCE</scope>
    <source>
        <strain evidence="3">GSBS06</strain>
    </source>
</reference>
<name>A0A7S3PBQ9_9STRA</name>
<evidence type="ECO:0000259" key="2">
    <source>
        <dbReference type="Pfam" id="PF24883"/>
    </source>
</evidence>
<proteinExistence type="predicted"/>
<evidence type="ECO:0000313" key="3">
    <source>
        <dbReference type="EMBL" id="CAE0434027.1"/>
    </source>
</evidence>
<keyword evidence="1" id="KW-0677">Repeat</keyword>
<dbReference type="InterPro" id="IPR027417">
    <property type="entry name" value="P-loop_NTPase"/>
</dbReference>
<feature type="domain" description="Nephrocystin 3-like N-terminal" evidence="2">
    <location>
        <begin position="40"/>
        <end position="173"/>
    </location>
</feature>
<sequence length="177" mass="19933">MREILIACGFETDFSFALKNYANNVFESIEAQEKFLEPGTRAWLVKEALLLLDTNRVISVVGTAGVGKTVFAAALSLRLLKKDELGAIYFIKYSNRNLLCGKHVIYSIASQLCRNIPDFTANLTETNIDKSLESLLKLGLSQIFEYLVLEPLSREKRQDNVDARIKVIILDGLEQFL</sequence>
<evidence type="ECO:0000256" key="1">
    <source>
        <dbReference type="ARBA" id="ARBA00022737"/>
    </source>
</evidence>
<accession>A0A7S3PBQ9</accession>
<dbReference type="Pfam" id="PF24883">
    <property type="entry name" value="NPHP3_N"/>
    <property type="match status" value="1"/>
</dbReference>
<organism evidence="3">
    <name type="scientific">Aplanochytrium stocchinoi</name>
    <dbReference type="NCBI Taxonomy" id="215587"/>
    <lineage>
        <taxon>Eukaryota</taxon>
        <taxon>Sar</taxon>
        <taxon>Stramenopiles</taxon>
        <taxon>Bigyra</taxon>
        <taxon>Labyrinthulomycetes</taxon>
        <taxon>Thraustochytrida</taxon>
        <taxon>Thraustochytriidae</taxon>
        <taxon>Aplanochytrium</taxon>
    </lineage>
</organism>
<dbReference type="Gene3D" id="3.40.50.300">
    <property type="entry name" value="P-loop containing nucleotide triphosphate hydrolases"/>
    <property type="match status" value="1"/>
</dbReference>
<dbReference type="SUPFAM" id="SSF52540">
    <property type="entry name" value="P-loop containing nucleoside triphosphate hydrolases"/>
    <property type="match status" value="1"/>
</dbReference>
<dbReference type="AlphaFoldDB" id="A0A7S3PBQ9"/>
<gene>
    <name evidence="3" type="ORF">ASTO00021_LOCUS4338</name>
</gene>
<protein>
    <recommendedName>
        <fullName evidence="2">Nephrocystin 3-like N-terminal domain-containing protein</fullName>
    </recommendedName>
</protein>
<dbReference type="EMBL" id="HBIN01005961">
    <property type="protein sequence ID" value="CAE0434027.1"/>
    <property type="molecule type" value="Transcribed_RNA"/>
</dbReference>